<dbReference type="Pfam" id="PF00544">
    <property type="entry name" value="Pectate_lyase_4"/>
    <property type="match status" value="1"/>
</dbReference>
<keyword evidence="2" id="KW-0119">Carbohydrate metabolism</keyword>
<evidence type="ECO:0000256" key="1">
    <source>
        <dbReference type="ARBA" id="ARBA00023239"/>
    </source>
</evidence>
<dbReference type="GO" id="GO:0030570">
    <property type="term" value="F:pectate lyase activity"/>
    <property type="evidence" value="ECO:0007669"/>
    <property type="project" value="InterPro"/>
</dbReference>
<dbReference type="HOGENOM" id="CLU_885206_0_0_9"/>
<dbReference type="SMART" id="SM00656">
    <property type="entry name" value="Amb_all"/>
    <property type="match status" value="1"/>
</dbReference>
<proteinExistence type="inferred from homology"/>
<dbReference type="GO" id="GO:0005576">
    <property type="term" value="C:extracellular region"/>
    <property type="evidence" value="ECO:0007669"/>
    <property type="project" value="UniProtKB-SubCell"/>
</dbReference>
<dbReference type="PATRIC" id="fig|1126211.3.peg.4107"/>
<organism evidence="5 6">
    <name type="scientific">Bacillus amyloliquefaciens (strain Y2)</name>
    <name type="common">Bacillus amyloliquefaciens subsp. plantarum (strain B9601-Y2)</name>
    <dbReference type="NCBI Taxonomy" id="1155777"/>
    <lineage>
        <taxon>Bacteria</taxon>
        <taxon>Bacillati</taxon>
        <taxon>Bacillota</taxon>
        <taxon>Bacilli</taxon>
        <taxon>Bacillales</taxon>
        <taxon>Bacillaceae</taxon>
        <taxon>Bacillus</taxon>
        <taxon>Bacillus amyloliquefaciens group</taxon>
    </lineage>
</organism>
<evidence type="ECO:0000256" key="3">
    <source>
        <dbReference type="SAM" id="SignalP"/>
    </source>
</evidence>
<sequence>MKGMINKTRHLAFLAALGFALCLAIVCSVSKQAEAAAAYPDVMQGLTGFAGNAKDHNGKAKSAVSGGQGGPVVYVSNLNDLKNNAGGTDRKTIVITSDISSPGKAVVTVGANKTIVGSYTSHRLTNIYLTTGSGSNNVIFKNLIISHSAAITGNNDIPMYIANGQNYWIDHVWFEGHSYNPNSHSDLGKLLYVGAKADFVTLSNSKFTDHLYGLILGYPNDDNEGRNYIGYPHMTITNNYFNNVYVRSPGLMRYGYFHAKNNYVTNFNLGFTIHTNATVFSEANYFGNGNEKGGMIDDYGTAQFTDTGSFPSLKAPKSPRTGWNPRSNYSYGTLSAQDAKNFAQSYAGAQNTNLRYP</sequence>
<dbReference type="EC" id="4.2.2.10" evidence="5"/>
<dbReference type="AlphaFoldDB" id="I2CBX8"/>
<evidence type="ECO:0000259" key="4">
    <source>
        <dbReference type="SMART" id="SM00656"/>
    </source>
</evidence>
<dbReference type="InterPro" id="IPR012334">
    <property type="entry name" value="Pectin_lyas_fold"/>
</dbReference>
<keyword evidence="2" id="KW-0624">Polysaccharide degradation</keyword>
<feature type="domain" description="Pectate lyase" evidence="4">
    <location>
        <begin position="68"/>
        <end position="292"/>
    </location>
</feature>
<gene>
    <name evidence="5" type="primary">pelB</name>
    <name evidence="5" type="ORF">MUS_4319</name>
</gene>
<dbReference type="InterPro" id="IPR011050">
    <property type="entry name" value="Pectin_lyase_fold/virulence"/>
</dbReference>
<protein>
    <submittedName>
        <fullName evidence="5">Pectin lyase</fullName>
        <ecNumber evidence="5">4.2.2.10</ecNumber>
    </submittedName>
</protein>
<accession>I2CBX8</accession>
<dbReference type="KEGG" id="bqy:MUS_4319"/>
<evidence type="ECO:0000256" key="2">
    <source>
        <dbReference type="RuleBase" id="RU361173"/>
    </source>
</evidence>
<dbReference type="PANTHER" id="PTHR31683:SF18">
    <property type="entry name" value="PECTATE LYASE 21-RELATED"/>
    <property type="match status" value="1"/>
</dbReference>
<comment type="similarity">
    <text evidence="2">Belongs to the polysaccharide lyase 1 family.</text>
</comment>
<keyword evidence="3" id="KW-0732">Signal</keyword>
<dbReference type="SUPFAM" id="SSF51126">
    <property type="entry name" value="Pectin lyase-like"/>
    <property type="match status" value="1"/>
</dbReference>
<evidence type="ECO:0000313" key="5">
    <source>
        <dbReference type="EMBL" id="AFJ64152.1"/>
    </source>
</evidence>
<comment type="subcellular location">
    <subcellularLocation>
        <location evidence="2">Secreted</location>
    </subcellularLocation>
</comment>
<feature type="signal peptide" evidence="3">
    <location>
        <begin position="1"/>
        <end position="35"/>
    </location>
</feature>
<keyword evidence="1 2" id="KW-0456">Lyase</keyword>
<evidence type="ECO:0000313" key="6">
    <source>
        <dbReference type="Proteomes" id="UP000002878"/>
    </source>
</evidence>
<dbReference type="Gene3D" id="2.160.20.10">
    <property type="entry name" value="Single-stranded right-handed beta-helix, Pectin lyase-like"/>
    <property type="match status" value="1"/>
</dbReference>
<dbReference type="InterPro" id="IPR045032">
    <property type="entry name" value="PEL"/>
</dbReference>
<name>I2CBX8_BACAY</name>
<keyword evidence="2" id="KW-0964">Secreted</keyword>
<dbReference type="EMBL" id="CP003332">
    <property type="protein sequence ID" value="AFJ64152.1"/>
    <property type="molecule type" value="Genomic_DNA"/>
</dbReference>
<feature type="chain" id="PRO_5003656104" evidence="3">
    <location>
        <begin position="36"/>
        <end position="357"/>
    </location>
</feature>
<dbReference type="GO" id="GO:0000272">
    <property type="term" value="P:polysaccharide catabolic process"/>
    <property type="evidence" value="ECO:0007669"/>
    <property type="project" value="UniProtKB-KW"/>
</dbReference>
<dbReference type="GO" id="GO:0047490">
    <property type="term" value="F:pectin lyase activity"/>
    <property type="evidence" value="ECO:0007669"/>
    <property type="project" value="UniProtKB-EC"/>
</dbReference>
<reference evidence="5 6" key="1">
    <citation type="journal article" date="2012" name="J. Biotechnol.">
        <title>Genome sequence of the plant growth promoting strain Bacillus amyloliquefaciens subsp. plantarum B9601-Y2 and expression of mersacidin and other secondary metabolites.</title>
        <authorList>
            <person name="He P."/>
            <person name="Hao K."/>
            <person name="Blom J."/>
            <person name="Ruckert C."/>
            <person name="Vater J."/>
            <person name="Mao Z."/>
            <person name="Wu Y."/>
            <person name="Hou M."/>
            <person name="He P."/>
            <person name="He Y."/>
            <person name="Borriss R."/>
        </authorList>
    </citation>
    <scope>NUCLEOTIDE SEQUENCE [LARGE SCALE GENOMIC DNA]</scope>
    <source>
        <strain evidence="5">Y2</strain>
    </source>
</reference>
<dbReference type="InterPro" id="IPR002022">
    <property type="entry name" value="Pec_lyase"/>
</dbReference>
<dbReference type="PANTHER" id="PTHR31683">
    <property type="entry name" value="PECTATE LYASE 18-RELATED"/>
    <property type="match status" value="1"/>
</dbReference>
<dbReference type="Proteomes" id="UP000002878">
    <property type="component" value="Chromosome"/>
</dbReference>